<keyword evidence="3 7" id="KW-0808">Transferase</keyword>
<dbReference type="GO" id="GO:0005737">
    <property type="term" value="C:cytoplasm"/>
    <property type="evidence" value="ECO:0007669"/>
    <property type="project" value="TreeGrafter"/>
</dbReference>
<name>A0A1S2N5Y9_9BURK</name>
<feature type="domain" description="DNA methylase N-4/N-6" evidence="6">
    <location>
        <begin position="35"/>
        <end position="449"/>
    </location>
</feature>
<dbReference type="Pfam" id="PF01555">
    <property type="entry name" value="N6_N4_Mtase"/>
    <property type="match status" value="1"/>
</dbReference>
<dbReference type="PRINTS" id="PR00508">
    <property type="entry name" value="S21N4MTFRASE"/>
</dbReference>
<dbReference type="PROSITE" id="PS00092">
    <property type="entry name" value="N6_MTASE"/>
    <property type="match status" value="1"/>
</dbReference>
<accession>A0A1S2N5Y9</accession>
<protein>
    <recommendedName>
        <fullName evidence="4">Methyltransferase</fullName>
        <ecNumber evidence="4">2.1.1.-</ecNumber>
    </recommendedName>
</protein>
<dbReference type="GO" id="GO:0032259">
    <property type="term" value="P:methylation"/>
    <property type="evidence" value="ECO:0007669"/>
    <property type="project" value="UniProtKB-KW"/>
</dbReference>
<dbReference type="EMBL" id="JRYB01000001">
    <property type="protein sequence ID" value="OIJ40488.1"/>
    <property type="molecule type" value="Genomic_DNA"/>
</dbReference>
<dbReference type="GO" id="GO:0009007">
    <property type="term" value="F:site-specific DNA-methyltransferase (adenine-specific) activity"/>
    <property type="evidence" value="ECO:0007669"/>
    <property type="project" value="TreeGrafter"/>
</dbReference>
<dbReference type="Proteomes" id="UP000180246">
    <property type="component" value="Unassembled WGS sequence"/>
</dbReference>
<organism evidence="7 8">
    <name type="scientific">Massilia timonae</name>
    <dbReference type="NCBI Taxonomy" id="47229"/>
    <lineage>
        <taxon>Bacteria</taxon>
        <taxon>Pseudomonadati</taxon>
        <taxon>Pseudomonadota</taxon>
        <taxon>Betaproteobacteria</taxon>
        <taxon>Burkholderiales</taxon>
        <taxon>Oxalobacteraceae</taxon>
        <taxon>Telluria group</taxon>
        <taxon>Massilia</taxon>
    </lineage>
</organism>
<evidence type="ECO:0000313" key="8">
    <source>
        <dbReference type="Proteomes" id="UP000180246"/>
    </source>
</evidence>
<evidence type="ECO:0000256" key="4">
    <source>
        <dbReference type="RuleBase" id="RU362026"/>
    </source>
</evidence>
<dbReference type="InterPro" id="IPR029063">
    <property type="entry name" value="SAM-dependent_MTases_sf"/>
</dbReference>
<feature type="region of interest" description="Disordered" evidence="5">
    <location>
        <begin position="261"/>
        <end position="287"/>
    </location>
</feature>
<dbReference type="SUPFAM" id="SSF53335">
    <property type="entry name" value="S-adenosyl-L-methionine-dependent methyltransferases"/>
    <property type="match status" value="1"/>
</dbReference>
<dbReference type="InterPro" id="IPR002052">
    <property type="entry name" value="DNA_methylase_N6_adenine_CS"/>
</dbReference>
<dbReference type="EC" id="2.1.1.-" evidence="4"/>
<sequence length="481" mass="51405">MRDAMTAGGAGEAAPFTLHLGDCIEVMRTLPDNSVDAIVTDPPYGLSSEPDMAEVLRHWLAGDDYQHKGGGFMGKTWDSFVPGPAVWREALRVLKPGGHLLAFFGSRTYDMGTLAIRLAGFEIRDQALWVYGSGFPKSQNISKAIDKQAGAEREVVSEGKVVKRMIPGADQDKTGSWIKDNGREYVPQVTRAATPEAKQWEGWGTALKPAHEPICVARKPLAKGLTVAANVLQFGTGAINVDGCRVGEESTRRATLKVMTSRGAPGDSYANQDHRYADRSSSYPTGSDAGRWPANLIHDGSAEVVALFPQQESGSRAAGVRKGMGFHGADGDGGPAIASSAGSAARFFYCAKASRADRNEGCASSDTPVVEKDATMRACKTADWSTRNGNHHPTVKPTDLMAYLVRLVTPARGLVLDPFMGSGSTGKACMREGFRFVGIDMTSEYVEIARARIEHEARVVAAAVGVTAAPEPQLSLFEEVA</sequence>
<dbReference type="PANTHER" id="PTHR13370">
    <property type="entry name" value="RNA METHYLASE-RELATED"/>
    <property type="match status" value="1"/>
</dbReference>
<dbReference type="InterPro" id="IPR001091">
    <property type="entry name" value="RM_Methyltransferase"/>
</dbReference>
<proteinExistence type="inferred from homology"/>
<comment type="caution">
    <text evidence="7">The sequence shown here is derived from an EMBL/GenBank/DDBJ whole genome shotgun (WGS) entry which is preliminary data.</text>
</comment>
<dbReference type="InterPro" id="IPR002941">
    <property type="entry name" value="DNA_methylase_N4/N6"/>
</dbReference>
<evidence type="ECO:0000256" key="2">
    <source>
        <dbReference type="ARBA" id="ARBA00022603"/>
    </source>
</evidence>
<comment type="similarity">
    <text evidence="1 4">Belongs to the N(4)/N(6)-methyltransferase family.</text>
</comment>
<dbReference type="GO" id="GO:0008170">
    <property type="term" value="F:N-methyltransferase activity"/>
    <property type="evidence" value="ECO:0007669"/>
    <property type="project" value="InterPro"/>
</dbReference>
<dbReference type="Gene3D" id="3.40.50.150">
    <property type="entry name" value="Vaccinia Virus protein VP39"/>
    <property type="match status" value="1"/>
</dbReference>
<evidence type="ECO:0000256" key="1">
    <source>
        <dbReference type="ARBA" id="ARBA00006594"/>
    </source>
</evidence>
<evidence type="ECO:0000313" key="7">
    <source>
        <dbReference type="EMBL" id="OIJ40488.1"/>
    </source>
</evidence>
<reference evidence="7 8" key="1">
    <citation type="submission" date="2014-10" db="EMBL/GenBank/DDBJ databases">
        <authorList>
            <person name="Seo M.-J."/>
            <person name="Seok Y.J."/>
            <person name="Cha I.-T."/>
        </authorList>
    </citation>
    <scope>NUCLEOTIDE SEQUENCE [LARGE SCALE GENOMIC DNA]</scope>
    <source>
        <strain evidence="7 8">NEU</strain>
    </source>
</reference>
<dbReference type="PANTHER" id="PTHR13370:SF3">
    <property type="entry name" value="TRNA (GUANINE(10)-N2)-METHYLTRANSFERASE HOMOLOG"/>
    <property type="match status" value="1"/>
</dbReference>
<dbReference type="AlphaFoldDB" id="A0A1S2N5Y9"/>
<evidence type="ECO:0000259" key="6">
    <source>
        <dbReference type="Pfam" id="PF01555"/>
    </source>
</evidence>
<dbReference type="GO" id="GO:0003677">
    <property type="term" value="F:DNA binding"/>
    <property type="evidence" value="ECO:0007669"/>
    <property type="project" value="InterPro"/>
</dbReference>
<keyword evidence="2 7" id="KW-0489">Methyltransferase</keyword>
<gene>
    <name evidence="7" type="ORF">LO55_5045</name>
</gene>
<evidence type="ECO:0000256" key="5">
    <source>
        <dbReference type="SAM" id="MobiDB-lite"/>
    </source>
</evidence>
<evidence type="ECO:0000256" key="3">
    <source>
        <dbReference type="ARBA" id="ARBA00022679"/>
    </source>
</evidence>